<evidence type="ECO:0000313" key="7">
    <source>
        <dbReference type="Proteomes" id="UP000199421"/>
    </source>
</evidence>
<reference evidence="7" key="1">
    <citation type="submission" date="2016-10" db="EMBL/GenBank/DDBJ databases">
        <authorList>
            <person name="Varghese N."/>
            <person name="Submissions S."/>
        </authorList>
    </citation>
    <scope>NUCLEOTIDE SEQUENCE [LARGE SCALE GENOMIC DNA]</scope>
    <source>
        <strain evidence="7">DSM 18733</strain>
    </source>
</reference>
<dbReference type="RefSeq" id="WP_093316440.1">
    <property type="nucleotide sequence ID" value="NZ_FOAF01000001.1"/>
</dbReference>
<keyword evidence="3 4" id="KW-0408">Iron</keyword>
<dbReference type="AlphaFoldDB" id="A0A1H7GMH0"/>
<evidence type="ECO:0000256" key="3">
    <source>
        <dbReference type="ARBA" id="ARBA00023004"/>
    </source>
</evidence>
<gene>
    <name evidence="6" type="ORF">SAMN05661044_00073</name>
</gene>
<keyword evidence="7" id="KW-1185">Reference proteome</keyword>
<proteinExistence type="predicted"/>
<dbReference type="InterPro" id="IPR009056">
    <property type="entry name" value="Cyt_c-like_dom"/>
</dbReference>
<evidence type="ECO:0000256" key="2">
    <source>
        <dbReference type="ARBA" id="ARBA00022723"/>
    </source>
</evidence>
<evidence type="ECO:0000256" key="4">
    <source>
        <dbReference type="PROSITE-ProRule" id="PRU00433"/>
    </source>
</evidence>
<keyword evidence="1 4" id="KW-0349">Heme</keyword>
<protein>
    <submittedName>
        <fullName evidence="6">Cytochrome C oxidase, cbb3-type, subunit III</fullName>
    </submittedName>
</protein>
<dbReference type="OrthoDB" id="9811395at2"/>
<evidence type="ECO:0000256" key="1">
    <source>
        <dbReference type="ARBA" id="ARBA00022617"/>
    </source>
</evidence>
<dbReference type="Proteomes" id="UP000199421">
    <property type="component" value="Unassembled WGS sequence"/>
</dbReference>
<name>A0A1H7GMH0_OLID1</name>
<accession>A0A1H7GMH0</accession>
<dbReference type="InterPro" id="IPR036909">
    <property type="entry name" value="Cyt_c-like_dom_sf"/>
</dbReference>
<evidence type="ECO:0000313" key="6">
    <source>
        <dbReference type="EMBL" id="SEK37045.1"/>
    </source>
</evidence>
<dbReference type="GO" id="GO:0009055">
    <property type="term" value="F:electron transfer activity"/>
    <property type="evidence" value="ECO:0007669"/>
    <property type="project" value="InterPro"/>
</dbReference>
<dbReference type="STRING" id="407022.SAMN05661044_00073"/>
<keyword evidence="2 4" id="KW-0479">Metal-binding</keyword>
<feature type="domain" description="Cytochrome c" evidence="5">
    <location>
        <begin position="23"/>
        <end position="98"/>
    </location>
</feature>
<organism evidence="6 7">
    <name type="scientific">Olivibacter domesticus</name>
    <name type="common">Pseudosphingobacterium domesticum</name>
    <dbReference type="NCBI Taxonomy" id="407022"/>
    <lineage>
        <taxon>Bacteria</taxon>
        <taxon>Pseudomonadati</taxon>
        <taxon>Bacteroidota</taxon>
        <taxon>Sphingobacteriia</taxon>
        <taxon>Sphingobacteriales</taxon>
        <taxon>Sphingobacteriaceae</taxon>
        <taxon>Olivibacter</taxon>
    </lineage>
</organism>
<sequence>MKTILLTVAICYSIDAAAQELSPSMSNGKIIFQSNCVRCHGDDGKLGKFGAKDLQKSKLDDKRLYKIISNGKWLMPRWKKVLTPEQILSVIIYVKTLRYK</sequence>
<dbReference type="Gene3D" id="1.10.760.10">
    <property type="entry name" value="Cytochrome c-like domain"/>
    <property type="match status" value="1"/>
</dbReference>
<evidence type="ECO:0000259" key="5">
    <source>
        <dbReference type="PROSITE" id="PS51007"/>
    </source>
</evidence>
<dbReference type="SUPFAM" id="SSF46626">
    <property type="entry name" value="Cytochrome c"/>
    <property type="match status" value="1"/>
</dbReference>
<dbReference type="GO" id="GO:0020037">
    <property type="term" value="F:heme binding"/>
    <property type="evidence" value="ECO:0007669"/>
    <property type="project" value="InterPro"/>
</dbReference>
<dbReference type="GO" id="GO:0046872">
    <property type="term" value="F:metal ion binding"/>
    <property type="evidence" value="ECO:0007669"/>
    <property type="project" value="UniProtKB-KW"/>
</dbReference>
<dbReference type="EMBL" id="FOAF01000001">
    <property type="protein sequence ID" value="SEK37045.1"/>
    <property type="molecule type" value="Genomic_DNA"/>
</dbReference>
<dbReference type="PROSITE" id="PS51007">
    <property type="entry name" value="CYTC"/>
    <property type="match status" value="1"/>
</dbReference>
<dbReference type="Pfam" id="PF13442">
    <property type="entry name" value="Cytochrome_CBB3"/>
    <property type="match status" value="1"/>
</dbReference>